<dbReference type="AlphaFoldDB" id="A0AAP0HIX5"/>
<gene>
    <name evidence="1" type="ORF">Scep_027851</name>
</gene>
<reference evidence="1 2" key="1">
    <citation type="submission" date="2024-01" db="EMBL/GenBank/DDBJ databases">
        <title>Genome assemblies of Stephania.</title>
        <authorList>
            <person name="Yang L."/>
        </authorList>
    </citation>
    <scope>NUCLEOTIDE SEQUENCE [LARGE SCALE GENOMIC DNA]</scope>
    <source>
        <strain evidence="1">JXDWG</strain>
        <tissue evidence="1">Leaf</tissue>
    </source>
</reference>
<evidence type="ECO:0000313" key="1">
    <source>
        <dbReference type="EMBL" id="KAK9088769.1"/>
    </source>
</evidence>
<dbReference type="PANTHER" id="PTHR10775">
    <property type="entry name" value="OS08G0208400 PROTEIN"/>
    <property type="match status" value="1"/>
</dbReference>
<dbReference type="PANTHER" id="PTHR10775:SF182">
    <property type="entry name" value="TRANSPOSON, EN_SPM-LIKE, TRANSPOSASE-ASSOCIATED DOMAIN PROTEIN-RELATED"/>
    <property type="match status" value="1"/>
</dbReference>
<dbReference type="Proteomes" id="UP001419268">
    <property type="component" value="Unassembled WGS sequence"/>
</dbReference>
<proteinExistence type="predicted"/>
<sequence>MEIKALGLMKVTEIDADAKNAEIAKGSGWRKWSIFWDLPYWKTNLIRQNLDVMHIEKNVFDNIFNTIMSVTGKTKDNVKSRQDVQELCHQPSLHMDEVSKKYPLA</sequence>
<protein>
    <submittedName>
        <fullName evidence="1">Uncharacterized protein</fullName>
    </submittedName>
</protein>
<evidence type="ECO:0000313" key="2">
    <source>
        <dbReference type="Proteomes" id="UP001419268"/>
    </source>
</evidence>
<comment type="caution">
    <text evidence="1">The sequence shown here is derived from an EMBL/GenBank/DDBJ whole genome shotgun (WGS) entry which is preliminary data.</text>
</comment>
<keyword evidence="2" id="KW-1185">Reference proteome</keyword>
<organism evidence="1 2">
    <name type="scientific">Stephania cephalantha</name>
    <dbReference type="NCBI Taxonomy" id="152367"/>
    <lineage>
        <taxon>Eukaryota</taxon>
        <taxon>Viridiplantae</taxon>
        <taxon>Streptophyta</taxon>
        <taxon>Embryophyta</taxon>
        <taxon>Tracheophyta</taxon>
        <taxon>Spermatophyta</taxon>
        <taxon>Magnoliopsida</taxon>
        <taxon>Ranunculales</taxon>
        <taxon>Menispermaceae</taxon>
        <taxon>Menispermoideae</taxon>
        <taxon>Cissampelideae</taxon>
        <taxon>Stephania</taxon>
    </lineage>
</organism>
<accession>A0AAP0HIX5</accession>
<dbReference type="EMBL" id="JBBNAG010000012">
    <property type="protein sequence ID" value="KAK9088769.1"/>
    <property type="molecule type" value="Genomic_DNA"/>
</dbReference>
<name>A0AAP0HIX5_9MAGN</name>